<dbReference type="PROSITE" id="PS51449">
    <property type="entry name" value="MTTASE_N"/>
    <property type="match status" value="1"/>
</dbReference>
<evidence type="ECO:0000256" key="7">
    <source>
        <dbReference type="ARBA" id="ARBA00023014"/>
    </source>
</evidence>
<dbReference type="InterPro" id="IPR006638">
    <property type="entry name" value="Elp3/MiaA/NifB-like_rSAM"/>
</dbReference>
<evidence type="ECO:0000256" key="3">
    <source>
        <dbReference type="ARBA" id="ARBA00022679"/>
    </source>
</evidence>
<dbReference type="Pfam" id="PF00919">
    <property type="entry name" value="UPF0004"/>
    <property type="match status" value="1"/>
</dbReference>
<feature type="domain" description="Radical SAM core" evidence="9">
    <location>
        <begin position="123"/>
        <end position="348"/>
    </location>
</feature>
<evidence type="ECO:0000313" key="11">
    <source>
        <dbReference type="Proteomes" id="UP000000448"/>
    </source>
</evidence>
<evidence type="ECO:0000259" key="9">
    <source>
        <dbReference type="PROSITE" id="PS51918"/>
    </source>
</evidence>
<dbReference type="Gene3D" id="3.40.50.12160">
    <property type="entry name" value="Methylthiotransferase, N-terminal domain"/>
    <property type="match status" value="1"/>
</dbReference>
<dbReference type="AlphaFoldDB" id="B9L9G6"/>
<gene>
    <name evidence="10" type="ordered locus">NAMH_0871</name>
</gene>
<accession>B9L9G6</accession>
<dbReference type="OrthoDB" id="9805215at2"/>
<comment type="cofactor">
    <cofactor evidence="1">
        <name>[4Fe-4S] cluster</name>
        <dbReference type="ChEBI" id="CHEBI:49883"/>
    </cofactor>
</comment>
<evidence type="ECO:0000256" key="2">
    <source>
        <dbReference type="ARBA" id="ARBA00022485"/>
    </source>
</evidence>
<keyword evidence="4" id="KW-0949">S-adenosyl-L-methionine</keyword>
<evidence type="ECO:0000256" key="4">
    <source>
        <dbReference type="ARBA" id="ARBA00022691"/>
    </source>
</evidence>
<dbReference type="CDD" id="cd01335">
    <property type="entry name" value="Radical_SAM"/>
    <property type="match status" value="1"/>
</dbReference>
<name>B9L9G6_NAUPA</name>
<dbReference type="SFLD" id="SFLDG01082">
    <property type="entry name" value="B12-binding_domain_containing"/>
    <property type="match status" value="1"/>
</dbReference>
<evidence type="ECO:0000256" key="5">
    <source>
        <dbReference type="ARBA" id="ARBA00022723"/>
    </source>
</evidence>
<dbReference type="PANTHER" id="PTHR11918">
    <property type="entry name" value="RADICAL SAM PROTEINS"/>
    <property type="match status" value="1"/>
</dbReference>
<dbReference type="GO" id="GO:0035598">
    <property type="term" value="F:tRNA (N(6)-L-threonylcarbamoyladenosine(37)-C(2))-methylthiotransferase activity"/>
    <property type="evidence" value="ECO:0007669"/>
    <property type="project" value="TreeGrafter"/>
</dbReference>
<dbReference type="KEGG" id="nam:NAMH_0871"/>
<evidence type="ECO:0000256" key="1">
    <source>
        <dbReference type="ARBA" id="ARBA00001966"/>
    </source>
</evidence>
<reference evidence="10 11" key="1">
    <citation type="journal article" date="2009" name="PLoS Genet.">
        <title>Adaptations to submarine hydrothermal environments exemplified by the genome of Nautilia profundicola.</title>
        <authorList>
            <person name="Campbell B.J."/>
            <person name="Smith J.L."/>
            <person name="Hanson T.E."/>
            <person name="Klotz M.G."/>
            <person name="Stein L.Y."/>
            <person name="Lee C.K."/>
            <person name="Wu D."/>
            <person name="Robinson J.M."/>
            <person name="Khouri H.M."/>
            <person name="Eisen J.A."/>
            <person name="Cary S.C."/>
        </authorList>
    </citation>
    <scope>NUCLEOTIDE SEQUENCE [LARGE SCALE GENOMIC DNA]</scope>
    <source>
        <strain evidence="11">ATCC BAA-1463 / DSM 18972 / AmH</strain>
    </source>
</reference>
<keyword evidence="5" id="KW-0479">Metal-binding</keyword>
<dbReference type="InterPro" id="IPR023404">
    <property type="entry name" value="rSAM_horseshoe"/>
</dbReference>
<dbReference type="InterPro" id="IPR038135">
    <property type="entry name" value="Methylthiotransferase_N_sf"/>
</dbReference>
<evidence type="ECO:0000259" key="8">
    <source>
        <dbReference type="PROSITE" id="PS51449"/>
    </source>
</evidence>
<evidence type="ECO:0000256" key="6">
    <source>
        <dbReference type="ARBA" id="ARBA00023004"/>
    </source>
</evidence>
<dbReference type="PROSITE" id="PS51918">
    <property type="entry name" value="RADICAL_SAM"/>
    <property type="match status" value="1"/>
</dbReference>
<dbReference type="InterPro" id="IPR058240">
    <property type="entry name" value="rSAM_sf"/>
</dbReference>
<dbReference type="STRING" id="598659.NAMH_0871"/>
<dbReference type="SFLD" id="SFLDS00029">
    <property type="entry name" value="Radical_SAM"/>
    <property type="match status" value="1"/>
</dbReference>
<dbReference type="SMART" id="SM00729">
    <property type="entry name" value="Elp3"/>
    <property type="match status" value="1"/>
</dbReference>
<keyword evidence="11" id="KW-1185">Reference proteome</keyword>
<keyword evidence="6" id="KW-0408">Iron</keyword>
<dbReference type="EMBL" id="CP001279">
    <property type="protein sequence ID" value="ACM93377.1"/>
    <property type="molecule type" value="Genomic_DNA"/>
</dbReference>
<dbReference type="Pfam" id="PF04055">
    <property type="entry name" value="Radical_SAM"/>
    <property type="match status" value="1"/>
</dbReference>
<dbReference type="NCBIfam" id="TIGR00089">
    <property type="entry name" value="MiaB/RimO family radical SAM methylthiotransferase"/>
    <property type="match status" value="1"/>
</dbReference>
<feature type="domain" description="MTTase N-terminal" evidence="8">
    <location>
        <begin position="1"/>
        <end position="108"/>
    </location>
</feature>
<keyword evidence="7" id="KW-0411">Iron-sulfur</keyword>
<protein>
    <submittedName>
        <fullName evidence="10">Uncharacterized protein</fullName>
    </submittedName>
</protein>
<dbReference type="Proteomes" id="UP000000448">
    <property type="component" value="Chromosome"/>
</dbReference>
<dbReference type="NCBIfam" id="TIGR01579">
    <property type="entry name" value="MiaB-like-C"/>
    <property type="match status" value="1"/>
</dbReference>
<dbReference type="RefSeq" id="WP_015902429.1">
    <property type="nucleotide sequence ID" value="NC_012115.1"/>
</dbReference>
<dbReference type="Gene3D" id="3.80.30.20">
    <property type="entry name" value="tm_1862 like domain"/>
    <property type="match status" value="1"/>
</dbReference>
<dbReference type="InterPro" id="IPR006467">
    <property type="entry name" value="MiaB-like_bact"/>
</dbReference>
<dbReference type="InterPro" id="IPR005839">
    <property type="entry name" value="Methylthiotransferase"/>
</dbReference>
<dbReference type="SUPFAM" id="SSF102114">
    <property type="entry name" value="Radical SAM enzymes"/>
    <property type="match status" value="1"/>
</dbReference>
<sequence>MKIFIKTFGCRSNLYDSEVMKNILKQNAEIVYSENEADIIIVNSCTVTNFADRDLRQYINKWQSKNIMLTGCAAYTQGEELFKQGKVKTVLGHKYKETIDKYIAFQGVELGDFDFINQKIITEYTKAKAFVKIQEGCDFECAYCIIPSVRGHSRSLPENIILEQIKTLSQNGISEFVLTGINMGSYGKDTNTTLSELIEKISKIRGVKRIRLGSLEPSQLDERLIELTQNGILEKHLHIALQHTSDRMLRIMKRRNRVKQTLELFENLANKGIALGTDFIVGHPGETEEIWQEALKNFKKYPLTHIHIFRFTPRDGTHSATLTQNVKGDVAKKRAKILDEIVKRNNYNFRIKNKIPLTVHVENYKNGFYEGYDEFYNRMMIKSDKNIKGNWMKINDYEIKDVNYAQIK</sequence>
<organism evidence="10 11">
    <name type="scientific">Nautilia profundicola (strain ATCC BAA-1463 / DSM 18972 / AmH)</name>
    <dbReference type="NCBI Taxonomy" id="598659"/>
    <lineage>
        <taxon>Bacteria</taxon>
        <taxon>Pseudomonadati</taxon>
        <taxon>Campylobacterota</taxon>
        <taxon>Epsilonproteobacteria</taxon>
        <taxon>Nautiliales</taxon>
        <taxon>Nautiliaceae</taxon>
        <taxon>Nautilia</taxon>
    </lineage>
</organism>
<keyword evidence="3" id="KW-0808">Transferase</keyword>
<evidence type="ECO:0000313" key="10">
    <source>
        <dbReference type="EMBL" id="ACM93377.1"/>
    </source>
</evidence>
<dbReference type="HOGENOM" id="CLU_018697_1_0_7"/>
<dbReference type="PANTHER" id="PTHR11918:SF45">
    <property type="entry name" value="THREONYLCARBAMOYLADENOSINE TRNA METHYLTHIOTRANSFERASE"/>
    <property type="match status" value="1"/>
</dbReference>
<dbReference type="PROSITE" id="PS01278">
    <property type="entry name" value="MTTASE_RADICAL"/>
    <property type="match status" value="1"/>
</dbReference>
<dbReference type="InterPro" id="IPR020612">
    <property type="entry name" value="Methylthiotransferase_CS"/>
</dbReference>
<keyword evidence="2" id="KW-0004">4Fe-4S</keyword>
<dbReference type="eggNOG" id="COG0621">
    <property type="taxonomic scope" value="Bacteria"/>
</dbReference>
<dbReference type="InterPro" id="IPR013848">
    <property type="entry name" value="Methylthiotransferase_N"/>
</dbReference>
<proteinExistence type="predicted"/>
<dbReference type="InterPro" id="IPR007197">
    <property type="entry name" value="rSAM"/>
</dbReference>
<dbReference type="GO" id="GO:0051539">
    <property type="term" value="F:4 iron, 4 sulfur cluster binding"/>
    <property type="evidence" value="ECO:0007669"/>
    <property type="project" value="UniProtKB-KW"/>
</dbReference>
<dbReference type="GO" id="GO:0046872">
    <property type="term" value="F:metal ion binding"/>
    <property type="evidence" value="ECO:0007669"/>
    <property type="project" value="UniProtKB-KW"/>
</dbReference>